<dbReference type="PANTHER" id="PTHR37950">
    <property type="entry name" value="4-HYDROXYPHENYLACETATE CATABOLISM PROTEIN"/>
    <property type="match status" value="1"/>
</dbReference>
<accession>A0ABU1VHE2</accession>
<dbReference type="InterPro" id="IPR014347">
    <property type="entry name" value="Tautomerase/MIF_sf"/>
</dbReference>
<dbReference type="EMBL" id="JAVDWE010000016">
    <property type="protein sequence ID" value="MDR7096728.1"/>
    <property type="molecule type" value="Genomic_DNA"/>
</dbReference>
<evidence type="ECO:0000313" key="2">
    <source>
        <dbReference type="Proteomes" id="UP001265550"/>
    </source>
</evidence>
<keyword evidence="1" id="KW-0413">Isomerase</keyword>
<protein>
    <submittedName>
        <fullName evidence="1">5-carboxymethyl-2-hydroxymuconate isomerase</fullName>
        <ecNumber evidence="1">5.3.3.10</ecNumber>
    </submittedName>
</protein>
<dbReference type="PANTHER" id="PTHR37950:SF1">
    <property type="entry name" value="4-HYDROXYPHENYLACETATE CATABOLISM PROTEIN"/>
    <property type="match status" value="1"/>
</dbReference>
<dbReference type="Proteomes" id="UP001265550">
    <property type="component" value="Unassembled WGS sequence"/>
</dbReference>
<dbReference type="CDD" id="cd00580">
    <property type="entry name" value="CHMI"/>
    <property type="match status" value="1"/>
</dbReference>
<proteinExistence type="predicted"/>
<name>A0ABU1VHE2_9BURK</name>
<organism evidence="1 2">
    <name type="scientific">Hydrogenophaga laconesensis</name>
    <dbReference type="NCBI Taxonomy" id="1805971"/>
    <lineage>
        <taxon>Bacteria</taxon>
        <taxon>Pseudomonadati</taxon>
        <taxon>Pseudomonadota</taxon>
        <taxon>Betaproteobacteria</taxon>
        <taxon>Burkholderiales</taxon>
        <taxon>Comamonadaceae</taxon>
        <taxon>Hydrogenophaga</taxon>
    </lineage>
</organism>
<dbReference type="RefSeq" id="WP_204734388.1">
    <property type="nucleotide sequence ID" value="NZ_JAVDWE010000016.1"/>
</dbReference>
<dbReference type="EC" id="5.3.3.10" evidence="1"/>
<comment type="caution">
    <text evidence="1">The sequence shown here is derived from an EMBL/GenBank/DDBJ whole genome shotgun (WGS) entry which is preliminary data.</text>
</comment>
<keyword evidence="2" id="KW-1185">Reference proteome</keyword>
<dbReference type="InterPro" id="IPR004220">
    <property type="entry name" value="5-COMe_2-OHmuconate_Isoase"/>
</dbReference>
<dbReference type="SUPFAM" id="SSF55331">
    <property type="entry name" value="Tautomerase/MIF"/>
    <property type="match status" value="1"/>
</dbReference>
<evidence type="ECO:0000313" key="1">
    <source>
        <dbReference type="EMBL" id="MDR7096728.1"/>
    </source>
</evidence>
<sequence length="148" mass="15617">MPHLVILYTPNLDRATSDGGADMGALCRELCDAMLAVRDEADRQVFPTGGTRVLAYPAAHSAVSDGGAAGIAAGLGGDYAFVYMNLRMAQGRSAVVHQRVGDALQAVVKAHFAAQLATRPIGITVQVDEGHEVFDAKNSSLHPLFNRN</sequence>
<dbReference type="Pfam" id="PF02962">
    <property type="entry name" value="CHMI"/>
    <property type="match status" value="1"/>
</dbReference>
<dbReference type="GO" id="GO:0008704">
    <property type="term" value="F:5-carboxymethyl-2-hydroxymuconate delta-isomerase activity"/>
    <property type="evidence" value="ECO:0007669"/>
    <property type="project" value="UniProtKB-EC"/>
</dbReference>
<dbReference type="Gene3D" id="3.30.429.10">
    <property type="entry name" value="Macrophage Migration Inhibitory Factor"/>
    <property type="match status" value="1"/>
</dbReference>
<reference evidence="1 2" key="1">
    <citation type="submission" date="2023-07" db="EMBL/GenBank/DDBJ databases">
        <title>Sorghum-associated microbial communities from plants grown in Nebraska, USA.</title>
        <authorList>
            <person name="Schachtman D."/>
        </authorList>
    </citation>
    <scope>NUCLEOTIDE SEQUENCE [LARGE SCALE GENOMIC DNA]</scope>
    <source>
        <strain evidence="1 2">BE240</strain>
    </source>
</reference>
<gene>
    <name evidence="1" type="ORF">J2X09_004485</name>
</gene>